<dbReference type="PANTHER" id="PTHR13136:SF11">
    <property type="entry name" value="TESTIS-EXPRESSED PROTEIN 30"/>
    <property type="match status" value="1"/>
</dbReference>
<dbReference type="EMBL" id="CASHTH010001839">
    <property type="protein sequence ID" value="CAI8020627.1"/>
    <property type="molecule type" value="Genomic_DNA"/>
</dbReference>
<protein>
    <submittedName>
        <fullName evidence="2">Testis-expressed protein 30</fullName>
    </submittedName>
</protein>
<dbReference type="Gene3D" id="3.40.50.1820">
    <property type="entry name" value="alpha/beta hydrolase"/>
    <property type="match status" value="1"/>
</dbReference>
<dbReference type="SUPFAM" id="SSF53474">
    <property type="entry name" value="alpha/beta-Hydrolases"/>
    <property type="match status" value="1"/>
</dbReference>
<name>A0AA35S213_GEOBA</name>
<feature type="domain" description="KANL3/Tex30 alpha/beta hydrolase-like" evidence="1">
    <location>
        <begin position="31"/>
        <end position="221"/>
    </location>
</feature>
<gene>
    <name evidence="2" type="ORF">GBAR_LOCUS12326</name>
</gene>
<dbReference type="Pfam" id="PF20408">
    <property type="entry name" value="Abhydrolase_11"/>
    <property type="match status" value="1"/>
</dbReference>
<dbReference type="InterPro" id="IPR046879">
    <property type="entry name" value="KANL3/Tex30_Abhydrolase"/>
</dbReference>
<sequence length="225" mass="24486">MNYEAIESKFIATAEKGEVSSILIRPDDAKWLLVLGHGASTTMRHSTLQTIAERLADIGIATFRYQFPYMERGGGGRESQAVALATVRSAVAAAHAAAGDLSILVGGHSYSARMSSLTAAEAPIEHVRGLVFFAFPLHPSGKEGTERAEHLDDVTVPMLFLSGTRDKLAVLDLLVPVCENLGDKATLHLLDTADHGFKVLKRRKTEEDVFVEMARVLSEWIETLN</sequence>
<reference evidence="2" key="1">
    <citation type="submission" date="2023-03" db="EMBL/GenBank/DDBJ databases">
        <authorList>
            <person name="Steffen K."/>
            <person name="Cardenas P."/>
        </authorList>
    </citation>
    <scope>NUCLEOTIDE SEQUENCE</scope>
</reference>
<dbReference type="InterPro" id="IPR026555">
    <property type="entry name" value="NSL3/Tex30"/>
</dbReference>
<proteinExistence type="predicted"/>
<comment type="caution">
    <text evidence="2">The sequence shown here is derived from an EMBL/GenBank/DDBJ whole genome shotgun (WGS) entry which is preliminary data.</text>
</comment>
<evidence type="ECO:0000259" key="1">
    <source>
        <dbReference type="Pfam" id="PF20408"/>
    </source>
</evidence>
<keyword evidence="3" id="KW-1185">Reference proteome</keyword>
<evidence type="ECO:0000313" key="2">
    <source>
        <dbReference type="EMBL" id="CAI8020627.1"/>
    </source>
</evidence>
<dbReference type="Proteomes" id="UP001174909">
    <property type="component" value="Unassembled WGS sequence"/>
</dbReference>
<dbReference type="PANTHER" id="PTHR13136">
    <property type="entry name" value="TESTIS DEVELOPMENT PROTEIN PRTD"/>
    <property type="match status" value="1"/>
</dbReference>
<evidence type="ECO:0000313" key="3">
    <source>
        <dbReference type="Proteomes" id="UP001174909"/>
    </source>
</evidence>
<dbReference type="AlphaFoldDB" id="A0AA35S213"/>
<accession>A0AA35S213</accession>
<dbReference type="InterPro" id="IPR029058">
    <property type="entry name" value="AB_hydrolase_fold"/>
</dbReference>
<organism evidence="2 3">
    <name type="scientific">Geodia barretti</name>
    <name type="common">Barrett's horny sponge</name>
    <dbReference type="NCBI Taxonomy" id="519541"/>
    <lineage>
        <taxon>Eukaryota</taxon>
        <taxon>Metazoa</taxon>
        <taxon>Porifera</taxon>
        <taxon>Demospongiae</taxon>
        <taxon>Heteroscleromorpha</taxon>
        <taxon>Tetractinellida</taxon>
        <taxon>Astrophorina</taxon>
        <taxon>Geodiidae</taxon>
        <taxon>Geodia</taxon>
    </lineage>
</organism>